<dbReference type="GO" id="GO:0016798">
    <property type="term" value="F:hydrolase activity, acting on glycosyl bonds"/>
    <property type="evidence" value="ECO:0007669"/>
    <property type="project" value="UniProtKB-KW"/>
</dbReference>
<evidence type="ECO:0000313" key="4">
    <source>
        <dbReference type="Proteomes" id="UP001597283"/>
    </source>
</evidence>
<dbReference type="EC" id="3.2.1.-" evidence="3"/>
<keyword evidence="4" id="KW-1185">Reference proteome</keyword>
<evidence type="ECO:0000259" key="2">
    <source>
        <dbReference type="Pfam" id="PF12708"/>
    </source>
</evidence>
<dbReference type="InterPro" id="IPR006626">
    <property type="entry name" value="PbH1"/>
</dbReference>
<keyword evidence="3" id="KW-0326">Glycosidase</keyword>
<comment type="caution">
    <text evidence="3">The sequence shown here is derived from an EMBL/GenBank/DDBJ whole genome shotgun (WGS) entry which is preliminary data.</text>
</comment>
<evidence type="ECO:0000256" key="1">
    <source>
        <dbReference type="SAM" id="MobiDB-lite"/>
    </source>
</evidence>
<dbReference type="InterPro" id="IPR012334">
    <property type="entry name" value="Pectin_lyas_fold"/>
</dbReference>
<gene>
    <name evidence="3" type="ORF">ACFSC3_02020</name>
</gene>
<accession>A0ABW4NA16</accession>
<organism evidence="3 4">
    <name type="scientific">Sphingomonas floccifaciens</name>
    <dbReference type="NCBI Taxonomy" id="1844115"/>
    <lineage>
        <taxon>Bacteria</taxon>
        <taxon>Pseudomonadati</taxon>
        <taxon>Pseudomonadota</taxon>
        <taxon>Alphaproteobacteria</taxon>
        <taxon>Sphingomonadales</taxon>
        <taxon>Sphingomonadaceae</taxon>
        <taxon>Sphingomonas</taxon>
    </lineage>
</organism>
<protein>
    <submittedName>
        <fullName evidence="3">Glycoside hydrolase family 28 protein</fullName>
        <ecNumber evidence="3">3.2.1.-</ecNumber>
    </submittedName>
</protein>
<sequence length="479" mass="51121">MRTGIVIDVREHGATGTGATLDGPAIQSAIRAAHAAGGGIVVLPPGRYLSFSLRLLSRVTLAIEPGATLIAATPGPLGAYDLPEDRGPQLFQDFGHSHWHNSLIWAEDAEDIAILGGGRIDGHALTRDGPGTPWKPQSGERPLSMARMTADEVAQLERTPEAMRGLGNKAIALAHCTRVAIRDLTIDRGGHIAVLAGEVSDLTLADLTIDTIRDGIDLDCVARAKVERCRVNSPNDDAIVLKTSLGLGRRSVCEEVEIRDCTVSGYDVGTLLDGTLGRTQQMAPDRDRVTGRIKLGTESNGDFRRIRIADCRFDRSRGLAIETVDGGTIEDVRVSGVTMDEVTTAPLFLRLGARLRGPEGTTPGAIRSVSIEGLTATGIDPRFAATIAGIAGHRIEDVRLSDVALHYVGAIDAVPADPPELADAYPEPSMFGPTPAWGLWARHVRGLDVRELTLSRDREDGRPRVKLDDADGPSLPRSC</sequence>
<dbReference type="SMART" id="SM00710">
    <property type="entry name" value="PbH1"/>
    <property type="match status" value="5"/>
</dbReference>
<proteinExistence type="predicted"/>
<dbReference type="InterPro" id="IPR051801">
    <property type="entry name" value="GH28_Enzymes"/>
</dbReference>
<dbReference type="PANTHER" id="PTHR31339:SF9">
    <property type="entry name" value="PLASMIN AND FIBRONECTIN-BINDING PROTEIN A"/>
    <property type="match status" value="1"/>
</dbReference>
<dbReference type="Proteomes" id="UP001597283">
    <property type="component" value="Unassembled WGS sequence"/>
</dbReference>
<dbReference type="InterPro" id="IPR011050">
    <property type="entry name" value="Pectin_lyase_fold/virulence"/>
</dbReference>
<dbReference type="InterPro" id="IPR024535">
    <property type="entry name" value="RHGA/B-epi-like_pectate_lyase"/>
</dbReference>
<feature type="compositionally biased region" description="Basic and acidic residues" evidence="1">
    <location>
        <begin position="458"/>
        <end position="469"/>
    </location>
</feature>
<dbReference type="EMBL" id="JBHUFC010000001">
    <property type="protein sequence ID" value="MFD1786339.1"/>
    <property type="molecule type" value="Genomic_DNA"/>
</dbReference>
<dbReference type="Pfam" id="PF12708">
    <property type="entry name" value="Pect-lyase_RHGA_epim"/>
    <property type="match status" value="1"/>
</dbReference>
<feature type="region of interest" description="Disordered" evidence="1">
    <location>
        <begin position="458"/>
        <end position="479"/>
    </location>
</feature>
<reference evidence="4" key="1">
    <citation type="journal article" date="2019" name="Int. J. Syst. Evol. Microbiol.">
        <title>The Global Catalogue of Microorganisms (GCM) 10K type strain sequencing project: providing services to taxonomists for standard genome sequencing and annotation.</title>
        <authorList>
            <consortium name="The Broad Institute Genomics Platform"/>
            <consortium name="The Broad Institute Genome Sequencing Center for Infectious Disease"/>
            <person name="Wu L."/>
            <person name="Ma J."/>
        </authorList>
    </citation>
    <scope>NUCLEOTIDE SEQUENCE [LARGE SCALE GENOMIC DNA]</scope>
    <source>
        <strain evidence="4">Q85</strain>
    </source>
</reference>
<dbReference type="PANTHER" id="PTHR31339">
    <property type="entry name" value="PECTIN LYASE-RELATED"/>
    <property type="match status" value="1"/>
</dbReference>
<name>A0ABW4NA16_9SPHN</name>
<feature type="domain" description="Rhamnogalacturonase A/B/Epimerase-like pectate lyase" evidence="2">
    <location>
        <begin position="7"/>
        <end position="50"/>
    </location>
</feature>
<dbReference type="RefSeq" id="WP_380938219.1">
    <property type="nucleotide sequence ID" value="NZ_JBHUFC010000001.1"/>
</dbReference>
<dbReference type="SUPFAM" id="SSF51126">
    <property type="entry name" value="Pectin lyase-like"/>
    <property type="match status" value="1"/>
</dbReference>
<evidence type="ECO:0000313" key="3">
    <source>
        <dbReference type="EMBL" id="MFD1786339.1"/>
    </source>
</evidence>
<dbReference type="Gene3D" id="2.160.20.10">
    <property type="entry name" value="Single-stranded right-handed beta-helix, Pectin lyase-like"/>
    <property type="match status" value="1"/>
</dbReference>
<keyword evidence="3" id="KW-0378">Hydrolase</keyword>